<dbReference type="PANTHER" id="PTHR21659:SF42">
    <property type="entry name" value="UPF0057 MEMBRANE PROTEIN ZK632.10-RELATED"/>
    <property type="match status" value="1"/>
</dbReference>
<dbReference type="Pfam" id="PF01679">
    <property type="entry name" value="Pmp3"/>
    <property type="match status" value="1"/>
</dbReference>
<comment type="subcellular location">
    <subcellularLocation>
        <location evidence="1">Membrane</location>
    </subcellularLocation>
</comment>
<reference evidence="7 8" key="1">
    <citation type="submission" date="2021-06" db="EMBL/GenBank/DDBJ databases">
        <title>Bacillus sp. RD4P76, an endophyte from a halophyte.</title>
        <authorList>
            <person name="Sun J.-Q."/>
        </authorList>
    </citation>
    <scope>NUCLEOTIDE SEQUENCE [LARGE SCALE GENOMIC DNA]</scope>
    <source>
        <strain evidence="7 8">CGMCC 1.15917</strain>
    </source>
</reference>
<evidence type="ECO:0000256" key="2">
    <source>
        <dbReference type="ARBA" id="ARBA00009530"/>
    </source>
</evidence>
<evidence type="ECO:0000256" key="5">
    <source>
        <dbReference type="ARBA" id="ARBA00023136"/>
    </source>
</evidence>
<keyword evidence="4 6" id="KW-1133">Transmembrane helix</keyword>
<evidence type="ECO:0000256" key="6">
    <source>
        <dbReference type="SAM" id="Phobius"/>
    </source>
</evidence>
<organism evidence="7 8">
    <name type="scientific">Evansella tamaricis</name>
    <dbReference type="NCBI Taxonomy" id="2069301"/>
    <lineage>
        <taxon>Bacteria</taxon>
        <taxon>Bacillati</taxon>
        <taxon>Bacillota</taxon>
        <taxon>Bacilli</taxon>
        <taxon>Bacillales</taxon>
        <taxon>Bacillaceae</taxon>
        <taxon>Evansella</taxon>
    </lineage>
</organism>
<dbReference type="EMBL" id="JAHQCS010000121">
    <property type="protein sequence ID" value="MBU9713057.1"/>
    <property type="molecule type" value="Genomic_DNA"/>
</dbReference>
<sequence>MMYLLAIVLPPVAVFFSGKPIQALLNLILTLFFWLPGAIHACLVVADRKADKRMRKQVRLESRLNRR</sequence>
<comment type="similarity">
    <text evidence="2">Belongs to the UPF0057 (PMP3) family.</text>
</comment>
<dbReference type="Proteomes" id="UP000784880">
    <property type="component" value="Unassembled WGS sequence"/>
</dbReference>
<dbReference type="PANTHER" id="PTHR21659">
    <property type="entry name" value="HYDROPHOBIC PROTEIN RCI2 LOW TEMPERATURE AND SALT RESPONSIVE PROTEIN LTI6 -RELATED"/>
    <property type="match status" value="1"/>
</dbReference>
<comment type="caution">
    <text evidence="7">The sequence shown here is derived from an EMBL/GenBank/DDBJ whole genome shotgun (WGS) entry which is preliminary data.</text>
</comment>
<feature type="transmembrane region" description="Helical" evidence="6">
    <location>
        <begin position="28"/>
        <end position="46"/>
    </location>
</feature>
<keyword evidence="3 6" id="KW-0812">Transmembrane</keyword>
<gene>
    <name evidence="7" type="ORF">KS419_15100</name>
</gene>
<keyword evidence="5 6" id="KW-0472">Membrane</keyword>
<evidence type="ECO:0000313" key="8">
    <source>
        <dbReference type="Proteomes" id="UP000784880"/>
    </source>
</evidence>
<proteinExistence type="inferred from homology"/>
<protein>
    <submittedName>
        <fullName evidence="7">YqaE/Pmp3 family membrane protein</fullName>
    </submittedName>
</protein>
<name>A0ABS6JHA3_9BACI</name>
<dbReference type="PROSITE" id="PS01309">
    <property type="entry name" value="UPF0057"/>
    <property type="match status" value="1"/>
</dbReference>
<dbReference type="RefSeq" id="WP_217067232.1">
    <property type="nucleotide sequence ID" value="NZ_JAHQCS010000121.1"/>
</dbReference>
<accession>A0ABS6JHA3</accession>
<evidence type="ECO:0000256" key="3">
    <source>
        <dbReference type="ARBA" id="ARBA00022692"/>
    </source>
</evidence>
<dbReference type="InterPro" id="IPR000612">
    <property type="entry name" value="PMP3"/>
</dbReference>
<evidence type="ECO:0000256" key="4">
    <source>
        <dbReference type="ARBA" id="ARBA00022989"/>
    </source>
</evidence>
<keyword evidence="8" id="KW-1185">Reference proteome</keyword>
<evidence type="ECO:0000256" key="1">
    <source>
        <dbReference type="ARBA" id="ARBA00004370"/>
    </source>
</evidence>
<evidence type="ECO:0000313" key="7">
    <source>
        <dbReference type="EMBL" id="MBU9713057.1"/>
    </source>
</evidence>